<dbReference type="PANTHER" id="PTHR10552:SF6">
    <property type="entry name" value="U2 SMALL NUCLEAR RIBONUCLEOPROTEIN A"/>
    <property type="match status" value="1"/>
</dbReference>
<dbReference type="Proteomes" id="UP000800097">
    <property type="component" value="Unassembled WGS sequence"/>
</dbReference>
<dbReference type="GO" id="GO:0005686">
    <property type="term" value="C:U2 snRNP"/>
    <property type="evidence" value="ECO:0007669"/>
    <property type="project" value="TreeGrafter"/>
</dbReference>
<dbReference type="RefSeq" id="XP_033651048.1">
    <property type="nucleotide sequence ID" value="XM_033802024.1"/>
</dbReference>
<evidence type="ECO:0000256" key="2">
    <source>
        <dbReference type="ARBA" id="ARBA00022614"/>
    </source>
</evidence>
<comment type="subcellular location">
    <subcellularLocation>
        <location evidence="1">Nucleus</location>
    </subcellularLocation>
</comment>
<evidence type="ECO:0000256" key="4">
    <source>
        <dbReference type="ARBA" id="ARBA00023242"/>
    </source>
</evidence>
<dbReference type="EMBL" id="ML986509">
    <property type="protein sequence ID" value="KAF2273509.1"/>
    <property type="molecule type" value="Genomic_DNA"/>
</dbReference>
<sequence length="244" mass="27531">MRLTTDLIEHSLSFINCLTERELDLRGHKISAIENMGAARNNDAIDLTDNDITHLGNFPLHLRLRTLFLAQNRIANIQANLSVSIPNLTTLVLTKNRLAELSDLDPLGGFKKLEYLSLLGNPVASKENYRYWVIWRCPSVRFLDFTKVRQSERRKADELFGTAENPTDLATQIMGKKSKGFVIPSYANGDDQPKGRIWTEEEKRKMRAAIAKATTLAEVTALEKEFAAGRIPKHILEGPDPMET</sequence>
<dbReference type="GO" id="GO:0030620">
    <property type="term" value="F:U2 snRNA binding"/>
    <property type="evidence" value="ECO:0007669"/>
    <property type="project" value="InterPro"/>
</dbReference>
<dbReference type="InterPro" id="IPR032675">
    <property type="entry name" value="LRR_dom_sf"/>
</dbReference>
<evidence type="ECO:0000313" key="7">
    <source>
        <dbReference type="EMBL" id="KAF2273509.1"/>
    </source>
</evidence>
<evidence type="ECO:0000256" key="6">
    <source>
        <dbReference type="ARBA" id="ARBA00024238"/>
    </source>
</evidence>
<keyword evidence="4" id="KW-0539">Nucleus</keyword>
<keyword evidence="7" id="KW-0687">Ribonucleoprotein</keyword>
<dbReference type="PROSITE" id="PS51450">
    <property type="entry name" value="LRR"/>
    <property type="match status" value="1"/>
</dbReference>
<proteinExistence type="inferred from homology"/>
<dbReference type="OrthoDB" id="433501at2759"/>
<protein>
    <recommendedName>
        <fullName evidence="6">U2 small nuclear ribonucleoprotein A'</fullName>
    </recommendedName>
</protein>
<dbReference type="AlphaFoldDB" id="A0A6A6JE97"/>
<keyword evidence="2" id="KW-0433">Leucine-rich repeat</keyword>
<dbReference type="PANTHER" id="PTHR10552">
    <property type="entry name" value="U2 SMALL NUCLEAR RIBONUCLEOPROTEIN A"/>
    <property type="match status" value="1"/>
</dbReference>
<dbReference type="InterPro" id="IPR044640">
    <property type="entry name" value="RU2A"/>
</dbReference>
<evidence type="ECO:0000256" key="5">
    <source>
        <dbReference type="ARBA" id="ARBA00024196"/>
    </source>
</evidence>
<dbReference type="GeneID" id="54555199"/>
<reference evidence="7" key="1">
    <citation type="journal article" date="2020" name="Stud. Mycol.">
        <title>101 Dothideomycetes genomes: a test case for predicting lifestyles and emergence of pathogens.</title>
        <authorList>
            <person name="Haridas S."/>
            <person name="Albert R."/>
            <person name="Binder M."/>
            <person name="Bloem J."/>
            <person name="Labutti K."/>
            <person name="Salamov A."/>
            <person name="Andreopoulos B."/>
            <person name="Baker S."/>
            <person name="Barry K."/>
            <person name="Bills G."/>
            <person name="Bluhm B."/>
            <person name="Cannon C."/>
            <person name="Castanera R."/>
            <person name="Culley D."/>
            <person name="Daum C."/>
            <person name="Ezra D."/>
            <person name="Gonzalez J."/>
            <person name="Henrissat B."/>
            <person name="Kuo A."/>
            <person name="Liang C."/>
            <person name="Lipzen A."/>
            <person name="Lutzoni F."/>
            <person name="Magnuson J."/>
            <person name="Mondo S."/>
            <person name="Nolan M."/>
            <person name="Ohm R."/>
            <person name="Pangilinan J."/>
            <person name="Park H.-J."/>
            <person name="Ramirez L."/>
            <person name="Alfaro M."/>
            <person name="Sun H."/>
            <person name="Tritt A."/>
            <person name="Yoshinaga Y."/>
            <person name="Zwiers L.-H."/>
            <person name="Turgeon B."/>
            <person name="Goodwin S."/>
            <person name="Spatafora J."/>
            <person name="Crous P."/>
            <person name="Grigoriev I."/>
        </authorList>
    </citation>
    <scope>NUCLEOTIDE SEQUENCE</scope>
    <source>
        <strain evidence="7">CBS 379.55</strain>
    </source>
</reference>
<dbReference type="Gene3D" id="3.80.10.10">
    <property type="entry name" value="Ribonuclease Inhibitor"/>
    <property type="match status" value="1"/>
</dbReference>
<dbReference type="Pfam" id="PF14580">
    <property type="entry name" value="LRR_9"/>
    <property type="match status" value="1"/>
</dbReference>
<organism evidence="7 8">
    <name type="scientific">Westerdykella ornata</name>
    <dbReference type="NCBI Taxonomy" id="318751"/>
    <lineage>
        <taxon>Eukaryota</taxon>
        <taxon>Fungi</taxon>
        <taxon>Dikarya</taxon>
        <taxon>Ascomycota</taxon>
        <taxon>Pezizomycotina</taxon>
        <taxon>Dothideomycetes</taxon>
        <taxon>Pleosporomycetidae</taxon>
        <taxon>Pleosporales</taxon>
        <taxon>Sporormiaceae</taxon>
        <taxon>Westerdykella</taxon>
    </lineage>
</organism>
<evidence type="ECO:0000256" key="1">
    <source>
        <dbReference type="ARBA" id="ARBA00004123"/>
    </source>
</evidence>
<dbReference type="SUPFAM" id="SSF52058">
    <property type="entry name" value="L domain-like"/>
    <property type="match status" value="1"/>
</dbReference>
<gene>
    <name evidence="7" type="ORF">EI97DRAFT_480432</name>
</gene>
<evidence type="ECO:0000256" key="3">
    <source>
        <dbReference type="ARBA" id="ARBA00022737"/>
    </source>
</evidence>
<name>A0A6A6JE97_WESOR</name>
<keyword evidence="3" id="KW-0677">Repeat</keyword>
<dbReference type="InterPro" id="IPR001611">
    <property type="entry name" value="Leu-rich_rpt"/>
</dbReference>
<dbReference type="GO" id="GO:0000398">
    <property type="term" value="P:mRNA splicing, via spliceosome"/>
    <property type="evidence" value="ECO:0007669"/>
    <property type="project" value="InterPro"/>
</dbReference>
<accession>A0A6A6JE97</accession>
<keyword evidence="8" id="KW-1185">Reference proteome</keyword>
<dbReference type="FunFam" id="3.80.10.10:FF:000026">
    <property type="entry name" value="U2 small nuclear ribonucleoprotein A"/>
    <property type="match status" value="1"/>
</dbReference>
<evidence type="ECO:0000313" key="8">
    <source>
        <dbReference type="Proteomes" id="UP000800097"/>
    </source>
</evidence>
<comment type="similarity">
    <text evidence="5">Belongs to the U2 small nuclear ribonucleoprotein A family.</text>
</comment>